<dbReference type="RefSeq" id="WP_160632479.1">
    <property type="nucleotide sequence ID" value="NZ_WWNE01000005.1"/>
</dbReference>
<gene>
    <name evidence="1" type="ORF">GQN54_05325</name>
</gene>
<dbReference type="PROSITE" id="PS51257">
    <property type="entry name" value="PROKAR_LIPOPROTEIN"/>
    <property type="match status" value="1"/>
</dbReference>
<keyword evidence="2" id="KW-1185">Reference proteome</keyword>
<proteinExistence type="predicted"/>
<name>A0A6N9NFX4_9FLAO</name>
<dbReference type="Proteomes" id="UP000470771">
    <property type="component" value="Unassembled WGS sequence"/>
</dbReference>
<dbReference type="AlphaFoldDB" id="A0A6N9NFX4"/>
<dbReference type="PANTHER" id="PTHR33361">
    <property type="entry name" value="GLR0591 PROTEIN"/>
    <property type="match status" value="1"/>
</dbReference>
<evidence type="ECO:0000313" key="2">
    <source>
        <dbReference type="Proteomes" id="UP000470771"/>
    </source>
</evidence>
<comment type="caution">
    <text evidence="1">The sequence shown here is derived from an EMBL/GenBank/DDBJ whole genome shotgun (WGS) entry which is preliminary data.</text>
</comment>
<dbReference type="InterPro" id="IPR010281">
    <property type="entry name" value="DUF885"/>
</dbReference>
<dbReference type="Pfam" id="PF05960">
    <property type="entry name" value="DUF885"/>
    <property type="match status" value="1"/>
</dbReference>
<protein>
    <submittedName>
        <fullName evidence="1">DUF885 family protein</fullName>
    </submittedName>
</protein>
<reference evidence="1 2" key="1">
    <citation type="submission" date="2019-12" db="EMBL/GenBank/DDBJ databases">
        <authorList>
            <person name="Zhao J."/>
        </authorList>
    </citation>
    <scope>NUCLEOTIDE SEQUENCE [LARGE SCALE GENOMIC DNA]</scope>
    <source>
        <strain evidence="1 2">S-15</strain>
    </source>
</reference>
<evidence type="ECO:0000313" key="1">
    <source>
        <dbReference type="EMBL" id="NBG65526.1"/>
    </source>
</evidence>
<organism evidence="1 2">
    <name type="scientific">Acidiluteibacter ferrifornacis</name>
    <dbReference type="NCBI Taxonomy" id="2692424"/>
    <lineage>
        <taxon>Bacteria</taxon>
        <taxon>Pseudomonadati</taxon>
        <taxon>Bacteroidota</taxon>
        <taxon>Flavobacteriia</taxon>
        <taxon>Flavobacteriales</taxon>
        <taxon>Cryomorphaceae</taxon>
        <taxon>Acidiluteibacter</taxon>
    </lineage>
</organism>
<sequence>MKKIIGLIVVCMMITACSHTDKSKNEVVNLDAQFDTFKTGFIEELWKIFPSWASAEGMHDYDHILTIPNDSYRNEVIQFLDSSKARLSRFNLKSLSGGNTTDYYLIRDFIDGQYFQLNELKSYEWNPSQYNLGGQFFTVLNYRDHSLEKRLQNISEKLKAVGDFYTTARNEITAPTLVHTNLAIQQLKGSINVFDKAIRDSLDVSSLNDSEKNEITLLVDSAVASINGFVGWLENELKPQVERGERSIDFRLGTDLYEKKFKHNMSSTFTAREIYQKAIERKNDLHEKMFALTKKMWSKYLPESKMPEWKEDAIRMMIDTLSGIHADRDSFIVTIRKQIPELEQFVIENDLMTLDPEKPLVVRATPEYMRGVAGASISAPGPYDSEAETYYNVTPLDHYSPEQAESYLREYNQYMLQILNIHEAIPGHYTQLIYSNQSPSLIKSILGNGAMIEGWAVYSELMMLENGYGNHSDELWLMYYKWNLRTVCNTILDYSVHVLSMNEEEALQLLMKEAFQQEEEARGKWRRVQLSSVQLCSYFTGFYEIMELRKELQKRKGESFDLKAFHEEFLSYGSAPVKYIRQLMLK</sequence>
<dbReference type="EMBL" id="WWNE01000005">
    <property type="protein sequence ID" value="NBG65526.1"/>
    <property type="molecule type" value="Genomic_DNA"/>
</dbReference>
<dbReference type="PANTHER" id="PTHR33361:SF15">
    <property type="entry name" value="DUF885 FAMILY LIPOPROTEIN"/>
    <property type="match status" value="1"/>
</dbReference>
<accession>A0A6N9NFX4</accession>